<feature type="compositionally biased region" description="Basic and acidic residues" evidence="1">
    <location>
        <begin position="282"/>
        <end position="293"/>
    </location>
</feature>
<dbReference type="AlphaFoldDB" id="A0A821WHK7"/>
<name>A0A821WHK7_9BILA</name>
<accession>A0A821WHK7</accession>
<sequence length="293" mass="32071">MLHCLIHPANIYKILLILILTLHFLDLLMRQGLNFSPITPPSPNINSGEGGSPDASEKNGSDDAELDASIRAELQFLGHFGPPEVWATPPPAPTKCAPETGARSKGIGSRGGEQSKLKKILHTPKVAVPPGEFFTSTPGVDKPRSVPPMSDLSKNVAKHSDLMREFNPNENEAFVSSEEEESFPGFVRFGPSAEMVLDRLESMLEDPASQDTNNFSLKRTLTEPINESSIPPSLRRNLTTIVDKDIIVQPEIEVVPESSELLVHKEDAPSAPQPRRTGLRNLPDKGEGFYKVK</sequence>
<feature type="region of interest" description="Disordered" evidence="1">
    <location>
        <begin position="258"/>
        <end position="293"/>
    </location>
</feature>
<comment type="caution">
    <text evidence="2">The sequence shown here is derived from an EMBL/GenBank/DDBJ whole genome shotgun (WGS) entry which is preliminary data.</text>
</comment>
<dbReference type="Proteomes" id="UP000663838">
    <property type="component" value="Unassembled WGS sequence"/>
</dbReference>
<proteinExistence type="predicted"/>
<evidence type="ECO:0000313" key="3">
    <source>
        <dbReference type="Proteomes" id="UP000663838"/>
    </source>
</evidence>
<feature type="region of interest" description="Disordered" evidence="1">
    <location>
        <begin position="82"/>
        <end position="116"/>
    </location>
</feature>
<feature type="region of interest" description="Disordered" evidence="1">
    <location>
        <begin position="40"/>
        <end position="64"/>
    </location>
</feature>
<reference evidence="2" key="1">
    <citation type="submission" date="2021-02" db="EMBL/GenBank/DDBJ databases">
        <authorList>
            <person name="Nowell W R."/>
        </authorList>
    </citation>
    <scope>NUCLEOTIDE SEQUENCE</scope>
</reference>
<organism evidence="2 3">
    <name type="scientific">Rotaria socialis</name>
    <dbReference type="NCBI Taxonomy" id="392032"/>
    <lineage>
        <taxon>Eukaryota</taxon>
        <taxon>Metazoa</taxon>
        <taxon>Spiralia</taxon>
        <taxon>Gnathifera</taxon>
        <taxon>Rotifera</taxon>
        <taxon>Eurotatoria</taxon>
        <taxon>Bdelloidea</taxon>
        <taxon>Philodinida</taxon>
        <taxon>Philodinidae</taxon>
        <taxon>Rotaria</taxon>
    </lineage>
</organism>
<evidence type="ECO:0000256" key="1">
    <source>
        <dbReference type="SAM" id="MobiDB-lite"/>
    </source>
</evidence>
<dbReference type="EMBL" id="CAJOBS010008050">
    <property type="protein sequence ID" value="CAF4926650.1"/>
    <property type="molecule type" value="Genomic_DNA"/>
</dbReference>
<gene>
    <name evidence="2" type="ORF">TOA249_LOCUS32483</name>
</gene>
<protein>
    <submittedName>
        <fullName evidence="2">Uncharacterized protein</fullName>
    </submittedName>
</protein>
<evidence type="ECO:0000313" key="2">
    <source>
        <dbReference type="EMBL" id="CAF4926650.1"/>
    </source>
</evidence>
<feature type="region of interest" description="Disordered" evidence="1">
    <location>
        <begin position="129"/>
        <end position="150"/>
    </location>
</feature>